<reference evidence="2" key="5">
    <citation type="journal article" date="2021" name="G3 (Bethesda)">
        <title>Aegilops tauschii genome assembly Aet v5.0 features greater sequence contiguity and improved annotation.</title>
        <authorList>
            <person name="Wang L."/>
            <person name="Zhu T."/>
            <person name="Rodriguez J.C."/>
            <person name="Deal K.R."/>
            <person name="Dubcovsky J."/>
            <person name="McGuire P.E."/>
            <person name="Lux T."/>
            <person name="Spannagl M."/>
            <person name="Mayer K.F.X."/>
            <person name="Baldrich P."/>
            <person name="Meyers B.C."/>
            <person name="Huo N."/>
            <person name="Gu Y.Q."/>
            <person name="Zhou H."/>
            <person name="Devos K.M."/>
            <person name="Bennetzen J.L."/>
            <person name="Unver T."/>
            <person name="Budak H."/>
            <person name="Gulick P.J."/>
            <person name="Galiba G."/>
            <person name="Kalapos B."/>
            <person name="Nelson D.R."/>
            <person name="Li P."/>
            <person name="You F.M."/>
            <person name="Luo M.C."/>
            <person name="Dvorak J."/>
        </authorList>
    </citation>
    <scope>NUCLEOTIDE SEQUENCE [LARGE SCALE GENOMIC DNA]</scope>
    <source>
        <strain evidence="2">cv. AL8/78</strain>
    </source>
</reference>
<keyword evidence="3" id="KW-1185">Reference proteome</keyword>
<sequence>ELPPGAAVLQPLSSAPDESVPRPHSPLTSPLSCPPTSRPRISISRKECFSHLPCPILPLVLFCLFFPPGPCPFCGRAKAIMILAITNCESRVSCTKRCIFCCF</sequence>
<reference evidence="2" key="4">
    <citation type="submission" date="2019-03" db="UniProtKB">
        <authorList>
            <consortium name="EnsemblPlants"/>
        </authorList>
    </citation>
    <scope>IDENTIFICATION</scope>
</reference>
<feature type="region of interest" description="Disordered" evidence="1">
    <location>
        <begin position="1"/>
        <end position="38"/>
    </location>
</feature>
<proteinExistence type="predicted"/>
<reference evidence="3" key="1">
    <citation type="journal article" date="2014" name="Science">
        <title>Ancient hybridizations among the ancestral genomes of bread wheat.</title>
        <authorList>
            <consortium name="International Wheat Genome Sequencing Consortium,"/>
            <person name="Marcussen T."/>
            <person name="Sandve S.R."/>
            <person name="Heier L."/>
            <person name="Spannagl M."/>
            <person name="Pfeifer M."/>
            <person name="Jakobsen K.S."/>
            <person name="Wulff B.B."/>
            <person name="Steuernagel B."/>
            <person name="Mayer K.F."/>
            <person name="Olsen O.A."/>
        </authorList>
    </citation>
    <scope>NUCLEOTIDE SEQUENCE [LARGE SCALE GENOMIC DNA]</scope>
    <source>
        <strain evidence="3">cv. AL8/78</strain>
    </source>
</reference>
<accession>A0A453FE70</accession>
<dbReference type="EnsemblPlants" id="AET3Gv20652800.5">
    <property type="protein sequence ID" value="AET3Gv20652800.5"/>
    <property type="gene ID" value="AET3Gv20652800"/>
</dbReference>
<dbReference type="AlphaFoldDB" id="A0A453FE70"/>
<reference evidence="3" key="2">
    <citation type="journal article" date="2017" name="Nat. Plants">
        <title>The Aegilops tauschii genome reveals multiple impacts of transposons.</title>
        <authorList>
            <person name="Zhao G."/>
            <person name="Zou C."/>
            <person name="Li K."/>
            <person name="Wang K."/>
            <person name="Li T."/>
            <person name="Gao L."/>
            <person name="Zhang X."/>
            <person name="Wang H."/>
            <person name="Yang Z."/>
            <person name="Liu X."/>
            <person name="Jiang W."/>
            <person name="Mao L."/>
            <person name="Kong X."/>
            <person name="Jiao Y."/>
            <person name="Jia J."/>
        </authorList>
    </citation>
    <scope>NUCLEOTIDE SEQUENCE [LARGE SCALE GENOMIC DNA]</scope>
    <source>
        <strain evidence="3">cv. AL8/78</strain>
    </source>
</reference>
<dbReference type="Proteomes" id="UP000015105">
    <property type="component" value="Chromosome 3D"/>
</dbReference>
<organism evidence="2 3">
    <name type="scientific">Aegilops tauschii subsp. strangulata</name>
    <name type="common">Goatgrass</name>
    <dbReference type="NCBI Taxonomy" id="200361"/>
    <lineage>
        <taxon>Eukaryota</taxon>
        <taxon>Viridiplantae</taxon>
        <taxon>Streptophyta</taxon>
        <taxon>Embryophyta</taxon>
        <taxon>Tracheophyta</taxon>
        <taxon>Spermatophyta</taxon>
        <taxon>Magnoliopsida</taxon>
        <taxon>Liliopsida</taxon>
        <taxon>Poales</taxon>
        <taxon>Poaceae</taxon>
        <taxon>BOP clade</taxon>
        <taxon>Pooideae</taxon>
        <taxon>Triticodae</taxon>
        <taxon>Triticeae</taxon>
        <taxon>Triticinae</taxon>
        <taxon>Aegilops</taxon>
    </lineage>
</organism>
<dbReference type="Gramene" id="AET3Gv20652800.5">
    <property type="protein sequence ID" value="AET3Gv20652800.5"/>
    <property type="gene ID" value="AET3Gv20652800"/>
</dbReference>
<evidence type="ECO:0000256" key="1">
    <source>
        <dbReference type="SAM" id="MobiDB-lite"/>
    </source>
</evidence>
<evidence type="ECO:0000313" key="2">
    <source>
        <dbReference type="EnsemblPlants" id="AET3Gv20652800.5"/>
    </source>
</evidence>
<protein>
    <submittedName>
        <fullName evidence="2">Uncharacterized protein</fullName>
    </submittedName>
</protein>
<evidence type="ECO:0000313" key="3">
    <source>
        <dbReference type="Proteomes" id="UP000015105"/>
    </source>
</evidence>
<name>A0A453FE70_AEGTS</name>
<reference evidence="2" key="3">
    <citation type="journal article" date="2017" name="Nature">
        <title>Genome sequence of the progenitor of the wheat D genome Aegilops tauschii.</title>
        <authorList>
            <person name="Luo M.C."/>
            <person name="Gu Y.Q."/>
            <person name="Puiu D."/>
            <person name="Wang H."/>
            <person name="Twardziok S.O."/>
            <person name="Deal K.R."/>
            <person name="Huo N."/>
            <person name="Zhu T."/>
            <person name="Wang L."/>
            <person name="Wang Y."/>
            <person name="McGuire P.E."/>
            <person name="Liu S."/>
            <person name="Long H."/>
            <person name="Ramasamy R.K."/>
            <person name="Rodriguez J.C."/>
            <person name="Van S.L."/>
            <person name="Yuan L."/>
            <person name="Wang Z."/>
            <person name="Xia Z."/>
            <person name="Xiao L."/>
            <person name="Anderson O.D."/>
            <person name="Ouyang S."/>
            <person name="Liang Y."/>
            <person name="Zimin A.V."/>
            <person name="Pertea G."/>
            <person name="Qi P."/>
            <person name="Bennetzen J.L."/>
            <person name="Dai X."/>
            <person name="Dawson M.W."/>
            <person name="Muller H.G."/>
            <person name="Kugler K."/>
            <person name="Rivarola-Duarte L."/>
            <person name="Spannagl M."/>
            <person name="Mayer K.F.X."/>
            <person name="Lu F.H."/>
            <person name="Bevan M.W."/>
            <person name="Leroy P."/>
            <person name="Li P."/>
            <person name="You F.M."/>
            <person name="Sun Q."/>
            <person name="Liu Z."/>
            <person name="Lyons E."/>
            <person name="Wicker T."/>
            <person name="Salzberg S.L."/>
            <person name="Devos K.M."/>
            <person name="Dvorak J."/>
        </authorList>
    </citation>
    <scope>NUCLEOTIDE SEQUENCE [LARGE SCALE GENOMIC DNA]</scope>
    <source>
        <strain evidence="2">cv. AL8/78</strain>
    </source>
</reference>